<dbReference type="PANTHER" id="PTHR47245">
    <property type="entry name" value="PEPTIDYLPROLYL ISOMERASE"/>
    <property type="match status" value="1"/>
</dbReference>
<evidence type="ECO:0000259" key="6">
    <source>
        <dbReference type="PROSITE" id="PS50198"/>
    </source>
</evidence>
<evidence type="ECO:0000313" key="8">
    <source>
        <dbReference type="Proteomes" id="UP001057498"/>
    </source>
</evidence>
<evidence type="ECO:0000256" key="1">
    <source>
        <dbReference type="ARBA" id="ARBA00000971"/>
    </source>
</evidence>
<organism evidence="7 8">
    <name type="scientific">Sphaerotilus microaerophilus</name>
    <dbReference type="NCBI Taxonomy" id="2914710"/>
    <lineage>
        <taxon>Bacteria</taxon>
        <taxon>Pseudomonadati</taxon>
        <taxon>Pseudomonadota</taxon>
        <taxon>Betaproteobacteria</taxon>
        <taxon>Burkholderiales</taxon>
        <taxon>Sphaerotilaceae</taxon>
        <taxon>Sphaerotilus</taxon>
    </lineage>
</organism>
<dbReference type="Gene3D" id="3.10.50.40">
    <property type="match status" value="1"/>
</dbReference>
<dbReference type="InterPro" id="IPR000297">
    <property type="entry name" value="PPIase_PpiC"/>
</dbReference>
<dbReference type="Pfam" id="PF00639">
    <property type="entry name" value="Rotamase"/>
    <property type="match status" value="1"/>
</dbReference>
<dbReference type="EMBL" id="AP025730">
    <property type="protein sequence ID" value="BDI07635.1"/>
    <property type="molecule type" value="Genomic_DNA"/>
</dbReference>
<keyword evidence="5 7" id="KW-0413">Isomerase</keyword>
<evidence type="ECO:0000313" key="7">
    <source>
        <dbReference type="EMBL" id="BDI07635.1"/>
    </source>
</evidence>
<dbReference type="PANTHER" id="PTHR47245:SF2">
    <property type="entry name" value="PEPTIDYL-PROLYL CIS-TRANS ISOMERASE HP_0175-RELATED"/>
    <property type="match status" value="1"/>
</dbReference>
<dbReference type="RefSeq" id="WP_251970811.1">
    <property type="nucleotide sequence ID" value="NZ_AP025730.1"/>
</dbReference>
<proteinExistence type="inferred from homology"/>
<dbReference type="GO" id="GO:0016853">
    <property type="term" value="F:isomerase activity"/>
    <property type="evidence" value="ECO:0007669"/>
    <property type="project" value="UniProtKB-KW"/>
</dbReference>
<evidence type="ECO:0000256" key="5">
    <source>
        <dbReference type="PROSITE-ProRule" id="PRU00278"/>
    </source>
</evidence>
<evidence type="ECO:0000256" key="3">
    <source>
        <dbReference type="ARBA" id="ARBA00013194"/>
    </source>
</evidence>
<dbReference type="InterPro" id="IPR046357">
    <property type="entry name" value="PPIase_dom_sf"/>
</dbReference>
<keyword evidence="8" id="KW-1185">Reference proteome</keyword>
<keyword evidence="4 5" id="KW-0697">Rotamase</keyword>
<comment type="similarity">
    <text evidence="2">Belongs to the PpiC/parvulin rotamase family.</text>
</comment>
<name>A0ABN6PWL4_9BURK</name>
<reference evidence="7" key="1">
    <citation type="submission" date="2022-04" db="EMBL/GenBank/DDBJ databases">
        <title>Whole genome sequence of Sphaerotilus sp. FB-5.</title>
        <authorList>
            <person name="Takeda M."/>
            <person name="Narihara S."/>
            <person name="Akimoto M."/>
            <person name="Akimoto R."/>
            <person name="Nishiyashiki S."/>
            <person name="Murakami T."/>
        </authorList>
    </citation>
    <scope>NUCLEOTIDE SEQUENCE</scope>
    <source>
        <strain evidence="7">FB-5</strain>
    </source>
</reference>
<dbReference type="InterPro" id="IPR050245">
    <property type="entry name" value="PrsA_foldase"/>
</dbReference>
<gene>
    <name evidence="7" type="ORF">CATMQ487_46050</name>
</gene>
<evidence type="ECO:0000256" key="4">
    <source>
        <dbReference type="ARBA" id="ARBA00023110"/>
    </source>
</evidence>
<dbReference type="SUPFAM" id="SSF54534">
    <property type="entry name" value="FKBP-like"/>
    <property type="match status" value="1"/>
</dbReference>
<feature type="domain" description="PpiC" evidence="6">
    <location>
        <begin position="104"/>
        <end position="213"/>
    </location>
</feature>
<dbReference type="Proteomes" id="UP001057498">
    <property type="component" value="Chromosome"/>
</dbReference>
<comment type="catalytic activity">
    <reaction evidence="1">
        <text>[protein]-peptidylproline (omega=180) = [protein]-peptidylproline (omega=0)</text>
        <dbReference type="Rhea" id="RHEA:16237"/>
        <dbReference type="Rhea" id="RHEA-COMP:10747"/>
        <dbReference type="Rhea" id="RHEA-COMP:10748"/>
        <dbReference type="ChEBI" id="CHEBI:83833"/>
        <dbReference type="ChEBI" id="CHEBI:83834"/>
        <dbReference type="EC" id="5.2.1.8"/>
    </reaction>
</comment>
<evidence type="ECO:0000256" key="2">
    <source>
        <dbReference type="ARBA" id="ARBA00007656"/>
    </source>
</evidence>
<protein>
    <recommendedName>
        <fullName evidence="3">peptidylprolyl isomerase</fullName>
        <ecNumber evidence="3">5.2.1.8</ecNumber>
    </recommendedName>
</protein>
<accession>A0ABN6PWL4</accession>
<sequence>MTTPSTASVLTQPASVNGVALHLPGEAPDTGTLRQRACSELLRQAAQEAGLLGIEDSASPDGVLSADASDAIEQLLERELTRAEPDEAACRRHHAAHEATYRQGDRVLLRHILFAVTPGVDVRRLRERAEQVLLEVRCTDAADAQASVDDLFGRRAAELSNCPSAQEGGHLGWVTTPDLAPELARELFSGQEVGVLPRLVHSRFGLHVVEVLRREVGTVAPFESVRAAVRLSLQQQSWATALRQYLQLLAGQAQVVGVQLDAADTPLLQ</sequence>
<dbReference type="PROSITE" id="PS50198">
    <property type="entry name" value="PPIC_PPIASE_2"/>
    <property type="match status" value="1"/>
</dbReference>
<dbReference type="EC" id="5.2.1.8" evidence="3"/>